<dbReference type="RefSeq" id="WP_181119861.1">
    <property type="nucleotide sequence ID" value="NZ_JAAMRD010000003.1"/>
</dbReference>
<dbReference type="Gene3D" id="2.40.30.170">
    <property type="match status" value="1"/>
</dbReference>
<comment type="caution">
    <text evidence="3">The sequence shown here is derived from an EMBL/GenBank/DDBJ whole genome shotgun (WGS) entry which is preliminary data.</text>
</comment>
<organism evidence="3 4">
    <name type="scientific">Stutzerimonas stutzeri</name>
    <name type="common">Pseudomonas stutzeri</name>
    <dbReference type="NCBI Taxonomy" id="316"/>
    <lineage>
        <taxon>Bacteria</taxon>
        <taxon>Pseudomonadati</taxon>
        <taxon>Pseudomonadota</taxon>
        <taxon>Gammaproteobacteria</taxon>
        <taxon>Pseudomonadales</taxon>
        <taxon>Pseudomonadaceae</taxon>
        <taxon>Stutzerimonas</taxon>
    </lineage>
</organism>
<sequence length="359" mass="39245">MTSTRAFPVTLAWLTIIACALPLLGGCSSEAEPAPQPPRVVLVEPLQAAEPKAEALRFSGVVQSVTSTQLSFEVAGRIERILVDEGTRVIRGQPLAQLDRTDYRLQLREAEARLRQLEADLARKRTLLAEGILAPAAIEALQANTVAARVARDSAQRDLDQSTLNAPFDGVVARRLAEPDMVVAVGTPVFEMQDNRHIEVSVDLPETAALSIPLGAGLQAEGELVIADVRLPLRYKEHSTQPREGARTYRLVLQGEPPEDYNLLPGMAMRVSIERPAQPQRTRDAFRLPLSALQTGSDGQHFIWQADDGRARRLAVDLQQVEGDQALIRGEGLQAQMPIIVAGGSKLHEDQPIEARERN</sequence>
<dbReference type="Proteomes" id="UP001138621">
    <property type="component" value="Unassembled WGS sequence"/>
</dbReference>
<keyword evidence="2" id="KW-0175">Coiled coil</keyword>
<reference evidence="3" key="1">
    <citation type="submission" date="2020-02" db="EMBL/GenBank/DDBJ databases">
        <title>Synteny-based analysis reveals conserved mechanism for high triclosan tolerance in Pseudomonas, as well as instances of horizontal transfer.</title>
        <authorList>
            <person name="Mcfarland A.G."/>
            <person name="Bertucci H.K."/>
            <person name="Litmann E."/>
            <person name="Shen J."/>
            <person name="Huttenhower C."/>
            <person name="Hartmann E.M."/>
        </authorList>
    </citation>
    <scope>NUCLEOTIDE SEQUENCE</scope>
    <source>
        <strain evidence="3">109A1</strain>
    </source>
</reference>
<evidence type="ECO:0000256" key="2">
    <source>
        <dbReference type="SAM" id="Coils"/>
    </source>
</evidence>
<dbReference type="GO" id="GO:1990281">
    <property type="term" value="C:efflux pump complex"/>
    <property type="evidence" value="ECO:0007669"/>
    <property type="project" value="TreeGrafter"/>
</dbReference>
<dbReference type="EMBL" id="JAAMRD010000003">
    <property type="protein sequence ID" value="MBA1303773.1"/>
    <property type="molecule type" value="Genomic_DNA"/>
</dbReference>
<dbReference type="InterPro" id="IPR006143">
    <property type="entry name" value="RND_pump_MFP"/>
</dbReference>
<protein>
    <submittedName>
        <fullName evidence="3">Efflux RND transporter periplasmic adaptor subunit</fullName>
    </submittedName>
</protein>
<gene>
    <name evidence="3" type="ORF">G7024_05055</name>
</gene>
<proteinExistence type="inferred from homology"/>
<dbReference type="GO" id="GO:0015562">
    <property type="term" value="F:efflux transmembrane transporter activity"/>
    <property type="evidence" value="ECO:0007669"/>
    <property type="project" value="TreeGrafter"/>
</dbReference>
<evidence type="ECO:0000313" key="3">
    <source>
        <dbReference type="EMBL" id="MBA1303773.1"/>
    </source>
</evidence>
<comment type="similarity">
    <text evidence="1">Belongs to the membrane fusion protein (MFP) (TC 8.A.1) family.</text>
</comment>
<dbReference type="AlphaFoldDB" id="A0AA40V4T6"/>
<dbReference type="NCBIfam" id="TIGR01730">
    <property type="entry name" value="RND_mfp"/>
    <property type="match status" value="1"/>
</dbReference>
<accession>A0AA40V4T6</accession>
<dbReference type="SUPFAM" id="SSF111369">
    <property type="entry name" value="HlyD-like secretion proteins"/>
    <property type="match status" value="1"/>
</dbReference>
<evidence type="ECO:0000313" key="4">
    <source>
        <dbReference type="Proteomes" id="UP001138621"/>
    </source>
</evidence>
<dbReference type="Gene3D" id="1.10.287.470">
    <property type="entry name" value="Helix hairpin bin"/>
    <property type="match status" value="1"/>
</dbReference>
<evidence type="ECO:0000256" key="1">
    <source>
        <dbReference type="ARBA" id="ARBA00009477"/>
    </source>
</evidence>
<dbReference type="PANTHER" id="PTHR30469">
    <property type="entry name" value="MULTIDRUG RESISTANCE PROTEIN MDTA"/>
    <property type="match status" value="1"/>
</dbReference>
<name>A0AA40V4T6_STUST</name>
<dbReference type="PROSITE" id="PS51257">
    <property type="entry name" value="PROKAR_LIPOPROTEIN"/>
    <property type="match status" value="1"/>
</dbReference>
<feature type="coiled-coil region" evidence="2">
    <location>
        <begin position="100"/>
        <end position="127"/>
    </location>
</feature>
<dbReference type="Gene3D" id="2.40.50.100">
    <property type="match status" value="1"/>
</dbReference>
<dbReference type="Gene3D" id="2.40.420.20">
    <property type="match status" value="1"/>
</dbReference>